<protein>
    <submittedName>
        <fullName evidence="1">Kinase-like protein</fullName>
    </submittedName>
</protein>
<proteinExistence type="predicted"/>
<keyword evidence="2" id="KW-1185">Reference proteome</keyword>
<name>A0ACD3ADI4_9AGAR</name>
<dbReference type="EMBL" id="ML208512">
    <property type="protein sequence ID" value="TFK63642.1"/>
    <property type="molecule type" value="Genomic_DNA"/>
</dbReference>
<evidence type="ECO:0000313" key="2">
    <source>
        <dbReference type="Proteomes" id="UP000308600"/>
    </source>
</evidence>
<evidence type="ECO:0000313" key="1">
    <source>
        <dbReference type="EMBL" id="TFK63642.1"/>
    </source>
</evidence>
<organism evidence="1 2">
    <name type="scientific">Pluteus cervinus</name>
    <dbReference type="NCBI Taxonomy" id="181527"/>
    <lineage>
        <taxon>Eukaryota</taxon>
        <taxon>Fungi</taxon>
        <taxon>Dikarya</taxon>
        <taxon>Basidiomycota</taxon>
        <taxon>Agaricomycotina</taxon>
        <taxon>Agaricomycetes</taxon>
        <taxon>Agaricomycetidae</taxon>
        <taxon>Agaricales</taxon>
        <taxon>Pluteineae</taxon>
        <taxon>Pluteaceae</taxon>
        <taxon>Pluteus</taxon>
    </lineage>
</organism>
<accession>A0ACD3ADI4</accession>
<reference evidence="1 2" key="1">
    <citation type="journal article" date="2019" name="Nat. Ecol. Evol.">
        <title>Megaphylogeny resolves global patterns of mushroom evolution.</title>
        <authorList>
            <person name="Varga T."/>
            <person name="Krizsan K."/>
            <person name="Foldi C."/>
            <person name="Dima B."/>
            <person name="Sanchez-Garcia M."/>
            <person name="Sanchez-Ramirez S."/>
            <person name="Szollosi G.J."/>
            <person name="Szarkandi J.G."/>
            <person name="Papp V."/>
            <person name="Albert L."/>
            <person name="Andreopoulos W."/>
            <person name="Angelini C."/>
            <person name="Antonin V."/>
            <person name="Barry K.W."/>
            <person name="Bougher N.L."/>
            <person name="Buchanan P."/>
            <person name="Buyck B."/>
            <person name="Bense V."/>
            <person name="Catcheside P."/>
            <person name="Chovatia M."/>
            <person name="Cooper J."/>
            <person name="Damon W."/>
            <person name="Desjardin D."/>
            <person name="Finy P."/>
            <person name="Geml J."/>
            <person name="Haridas S."/>
            <person name="Hughes K."/>
            <person name="Justo A."/>
            <person name="Karasinski D."/>
            <person name="Kautmanova I."/>
            <person name="Kiss B."/>
            <person name="Kocsube S."/>
            <person name="Kotiranta H."/>
            <person name="LaButti K.M."/>
            <person name="Lechner B.E."/>
            <person name="Liimatainen K."/>
            <person name="Lipzen A."/>
            <person name="Lukacs Z."/>
            <person name="Mihaltcheva S."/>
            <person name="Morgado L.N."/>
            <person name="Niskanen T."/>
            <person name="Noordeloos M.E."/>
            <person name="Ohm R.A."/>
            <person name="Ortiz-Santana B."/>
            <person name="Ovrebo C."/>
            <person name="Racz N."/>
            <person name="Riley R."/>
            <person name="Savchenko A."/>
            <person name="Shiryaev A."/>
            <person name="Soop K."/>
            <person name="Spirin V."/>
            <person name="Szebenyi C."/>
            <person name="Tomsovsky M."/>
            <person name="Tulloss R.E."/>
            <person name="Uehling J."/>
            <person name="Grigoriev I.V."/>
            <person name="Vagvolgyi C."/>
            <person name="Papp T."/>
            <person name="Martin F.M."/>
            <person name="Miettinen O."/>
            <person name="Hibbett D.S."/>
            <person name="Nagy L.G."/>
        </authorList>
    </citation>
    <scope>NUCLEOTIDE SEQUENCE [LARGE SCALE GENOMIC DNA]</scope>
    <source>
        <strain evidence="1 2">NL-1719</strain>
    </source>
</reference>
<dbReference type="Proteomes" id="UP000308600">
    <property type="component" value="Unassembled WGS sequence"/>
</dbReference>
<gene>
    <name evidence="1" type="ORF">BDN72DRAFT_775669</name>
</gene>
<sequence>MSSEPTYYTPAFLWRNWLSNRYAASVDLPSKFHAYDVYQGVLAEIQQPAARSSIFAGFTLNSDESDLDLGAAETAFQTLEREVEWIMTPLINRLLADRLPSKKIPIGPTSAETLRKYFSFLRFRNSARYHEIVSSVNAHCPNSGRLYTAHKPLVSKAHRPYILQAFLSFLRHSRIHVSLIHTPSRSSPDPSLNGFHQVMEKYCWKFFDSSLCFGVASEAQQFVFSDRWYGCVETSQDESGHVDFFFPILPNAALYFLGNDVEEGSPSTNSICPSKDYIEVFAESQVDVLLRNAFILHSYPPHIYFCCPSGLSLSVLAYDGLKFNRDHQDFSQLKQLCLRKYLQETVTKTLTFKGSITLADLTEEVKLMGNGAVAYGSFSAVWKGEWYDPVERRSRVVALKFFRQIFGDKARERLLKRLQDEVIAWHNLCHRNVNPLFGIFQSVEGIALVSPWCQNGTLVEYARSKAPTSALLDLLIQAASGVAYLHSFDPVVVHGDLKGGNILVDDQGQAVISDFGLSKVMETLPDSKRADGSDSFFTGATRWLAPEIVLALVEDEIELPPITASSDVYAFASVCLEIATGQVPYPHRSNDHAVTVDILRGIRPRRSDVCRVVVRDVGAFWTMLEHCWNVSPEHRPTMAEFHKFLVSLRP</sequence>